<dbReference type="InterPro" id="IPR027417">
    <property type="entry name" value="P-loop_NTPase"/>
</dbReference>
<dbReference type="PANTHER" id="PTHR13696">
    <property type="entry name" value="P-LOOP CONTAINING NUCLEOSIDE TRIPHOSPHATE HYDROLASE"/>
    <property type="match status" value="1"/>
</dbReference>
<dbReference type="Pfam" id="PF13614">
    <property type="entry name" value="AAA_31"/>
    <property type="match status" value="1"/>
</dbReference>
<gene>
    <name evidence="2" type="ORF">P8X34_10315</name>
</gene>
<proteinExistence type="predicted"/>
<comment type="caution">
    <text evidence="2">The sequence shown here is derived from an EMBL/GenBank/DDBJ whole genome shotgun (WGS) entry which is preliminary data.</text>
</comment>
<reference evidence="2 3" key="1">
    <citation type="submission" date="2023-03" db="EMBL/GenBank/DDBJ databases">
        <title>Speciation in Pyrococcus: adaptation to high temperature as a mechanism.</title>
        <authorList>
            <person name="Gu J."/>
        </authorList>
    </citation>
    <scope>NUCLEOTIDE SEQUENCE [LARGE SCALE GENOMIC DNA]</scope>
    <source>
        <strain evidence="2 3">LMOA34</strain>
    </source>
</reference>
<accession>A0ABV4T5S6</accession>
<protein>
    <submittedName>
        <fullName evidence="2">ParA family protein</fullName>
    </submittedName>
</protein>
<organism evidence="2 3">
    <name type="scientific">Pyrococcus kukulkanii</name>
    <dbReference type="NCBI Taxonomy" id="1609559"/>
    <lineage>
        <taxon>Archaea</taxon>
        <taxon>Methanobacteriati</taxon>
        <taxon>Methanobacteriota</taxon>
        <taxon>Thermococci</taxon>
        <taxon>Thermococcales</taxon>
        <taxon>Thermococcaceae</taxon>
        <taxon>Pyrococcus</taxon>
    </lineage>
</organism>
<dbReference type="Gene3D" id="3.40.50.300">
    <property type="entry name" value="P-loop containing nucleotide triphosphate hydrolases"/>
    <property type="match status" value="1"/>
</dbReference>
<dbReference type="InterPro" id="IPR050678">
    <property type="entry name" value="DNA_Partitioning_ATPase"/>
</dbReference>
<evidence type="ECO:0000259" key="1">
    <source>
        <dbReference type="Pfam" id="PF13614"/>
    </source>
</evidence>
<sequence>MHKKYIREKDTKTEGGKMIVTVANEKGGVGKTFVAINLADAIASKGERVLLVDLDPQSNLTMRTLEKVLTEHHIGHVLAGREKITSIIHTVRVYDSGGEVHIAPSKPDLAFMQDEIARRWMGTNLLRKVLNPLERVYSTIIIDTPPMTSIFQLMALQAADVVLPVVSPDLNSVEGVIALAKHYKGGTGFDFWGNVPLVVLNKANKRLSMLKKVRSLLDELKVEYIEVPQRSAVSRLHEEGLSLFDSNSKAVLDVVRAFYKIASRIRGV</sequence>
<name>A0ABV4T5S6_9EURY</name>
<dbReference type="EMBL" id="JARRIG010000007">
    <property type="protein sequence ID" value="MFA4805117.1"/>
    <property type="molecule type" value="Genomic_DNA"/>
</dbReference>
<evidence type="ECO:0000313" key="2">
    <source>
        <dbReference type="EMBL" id="MFA4805117.1"/>
    </source>
</evidence>
<keyword evidence="3" id="KW-1185">Reference proteome</keyword>
<feature type="domain" description="AAA" evidence="1">
    <location>
        <begin position="19"/>
        <end position="182"/>
    </location>
</feature>
<dbReference type="InterPro" id="IPR025669">
    <property type="entry name" value="AAA_dom"/>
</dbReference>
<dbReference type="PANTHER" id="PTHR13696:SF99">
    <property type="entry name" value="COBYRINIC ACID AC-DIAMIDE SYNTHASE"/>
    <property type="match status" value="1"/>
</dbReference>
<dbReference type="SUPFAM" id="SSF52540">
    <property type="entry name" value="P-loop containing nucleoside triphosphate hydrolases"/>
    <property type="match status" value="1"/>
</dbReference>
<dbReference type="Proteomes" id="UP001571980">
    <property type="component" value="Unassembled WGS sequence"/>
</dbReference>
<evidence type="ECO:0000313" key="3">
    <source>
        <dbReference type="Proteomes" id="UP001571980"/>
    </source>
</evidence>
<dbReference type="CDD" id="cd02042">
    <property type="entry name" value="ParAB_family"/>
    <property type="match status" value="1"/>
</dbReference>